<dbReference type="Proteomes" id="UP000031184">
    <property type="component" value="Unassembled WGS sequence"/>
</dbReference>
<organism evidence="1 2">
    <name type="scientific">Fusobacterium necrophorum subsp. funduliforme B35</name>
    <dbReference type="NCBI Taxonomy" id="1226633"/>
    <lineage>
        <taxon>Bacteria</taxon>
        <taxon>Fusobacteriati</taxon>
        <taxon>Fusobacteriota</taxon>
        <taxon>Fusobacteriia</taxon>
        <taxon>Fusobacteriales</taxon>
        <taxon>Fusobacteriaceae</taxon>
        <taxon>Fusobacterium</taxon>
    </lineage>
</organism>
<proteinExistence type="predicted"/>
<name>A0A017H3X0_9FUSO</name>
<comment type="caution">
    <text evidence="1">The sequence shown here is derived from an EMBL/GenBank/DDBJ whole genome shotgun (WGS) entry which is preliminary data.</text>
</comment>
<reference evidence="1 2" key="1">
    <citation type="submission" date="2013-08" db="EMBL/GenBank/DDBJ databases">
        <title>An opportunistic ruminal bacterium that causes liver abscesses in cattle.</title>
        <authorList>
            <person name="Benahmed F.H."/>
            <person name="Rasmussen M."/>
            <person name="Harbottle H."/>
            <person name="Soppet D."/>
            <person name="Nagaraja T.G."/>
            <person name="Davidson M."/>
        </authorList>
    </citation>
    <scope>NUCLEOTIDE SEQUENCE [LARGE SCALE GENOMIC DNA]</scope>
    <source>
        <strain evidence="1 2">B35</strain>
    </source>
</reference>
<gene>
    <name evidence="1" type="ORF">C095_01915</name>
</gene>
<dbReference type="AlphaFoldDB" id="A0A017H3X0"/>
<evidence type="ECO:0000313" key="2">
    <source>
        <dbReference type="Proteomes" id="UP000031184"/>
    </source>
</evidence>
<sequence>MLNKDIYMILNFIRFFIKLIGEVIIFLEFVYITEKYIIKINQEEKIIMMKYKIYGCLIAAILGYITQALGAFTAFCILWIFTYVLELFFPILKNDSITQFILK</sequence>
<protein>
    <submittedName>
        <fullName evidence="1">Uncharacterized protein</fullName>
    </submittedName>
</protein>
<evidence type="ECO:0000313" key="1">
    <source>
        <dbReference type="EMBL" id="KID49902.1"/>
    </source>
</evidence>
<dbReference type="PATRIC" id="fig|1226633.4.peg.377"/>
<accession>A0A017H3X0</accession>
<dbReference type="EMBL" id="AUZI01000010">
    <property type="protein sequence ID" value="KID49902.1"/>
    <property type="molecule type" value="Genomic_DNA"/>
</dbReference>